<evidence type="ECO:0000313" key="1">
    <source>
        <dbReference type="EMBL" id="KAJ2797664.1"/>
    </source>
</evidence>
<dbReference type="EMBL" id="JANBUP010003157">
    <property type="protein sequence ID" value="KAJ2797664.1"/>
    <property type="molecule type" value="Genomic_DNA"/>
</dbReference>
<proteinExistence type="predicted"/>
<reference evidence="1" key="1">
    <citation type="submission" date="2022-07" db="EMBL/GenBank/DDBJ databases">
        <title>Phylogenomic reconstructions and comparative analyses of Kickxellomycotina fungi.</title>
        <authorList>
            <person name="Reynolds N.K."/>
            <person name="Stajich J.E."/>
            <person name="Barry K."/>
            <person name="Grigoriev I.V."/>
            <person name="Crous P."/>
            <person name="Smith M.E."/>
        </authorList>
    </citation>
    <scope>NUCLEOTIDE SEQUENCE</scope>
    <source>
        <strain evidence="1">CBS 102833</strain>
    </source>
</reference>
<gene>
    <name evidence="1" type="ORF">H4S07_005890</name>
</gene>
<protein>
    <submittedName>
        <fullName evidence="1">Uncharacterized protein</fullName>
    </submittedName>
</protein>
<evidence type="ECO:0000313" key="2">
    <source>
        <dbReference type="Proteomes" id="UP001140096"/>
    </source>
</evidence>
<accession>A0ACC1KY66</accession>
<name>A0ACC1KY66_9FUNG</name>
<sequence length="292" mass="31878">MAPEPATADESGVDVYKTFKSLEWVEGVVWDLTGLPDAFLGILLHCRGVACDQANVVEHKTAALELLCIADPAVSLFDTNGPQVLKQAIEAAISNAEFAATLAGMCDSYYFLRSLDVFSLDESSVGELVELLSLDDRGEDSEPTHADISGALDACLCRLEIKYPGIRHYAKCVMLEANITQEFGTSYEHLYSLRSELPLDGDLYMATLSCIAACAQKNMTCEQMIIEAQALFTGSSSEWWACACTFICEIQDDDPVDHNVYRTRGIELDGASEPSRMIRTADTPSMTVSVVQ</sequence>
<keyword evidence="2" id="KW-1185">Reference proteome</keyword>
<dbReference type="Proteomes" id="UP001140096">
    <property type="component" value="Unassembled WGS sequence"/>
</dbReference>
<organism evidence="1 2">
    <name type="scientific">Coemansia furcata</name>
    <dbReference type="NCBI Taxonomy" id="417177"/>
    <lineage>
        <taxon>Eukaryota</taxon>
        <taxon>Fungi</taxon>
        <taxon>Fungi incertae sedis</taxon>
        <taxon>Zoopagomycota</taxon>
        <taxon>Kickxellomycotina</taxon>
        <taxon>Kickxellomycetes</taxon>
        <taxon>Kickxellales</taxon>
        <taxon>Kickxellaceae</taxon>
        <taxon>Coemansia</taxon>
    </lineage>
</organism>
<comment type="caution">
    <text evidence="1">The sequence shown here is derived from an EMBL/GenBank/DDBJ whole genome shotgun (WGS) entry which is preliminary data.</text>
</comment>